<dbReference type="GO" id="GO:0051301">
    <property type="term" value="P:cell division"/>
    <property type="evidence" value="ECO:0007669"/>
    <property type="project" value="UniProtKB-KW"/>
</dbReference>
<dbReference type="InterPro" id="IPR003395">
    <property type="entry name" value="RecF/RecN/SMC_N"/>
</dbReference>
<dbReference type="PANTHER" id="PTHR18937:SF12">
    <property type="entry name" value="STRUCTURAL MAINTENANCE OF CHROMOSOMES PROTEIN"/>
    <property type="match status" value="1"/>
</dbReference>
<evidence type="ECO:0000256" key="12">
    <source>
        <dbReference type="SAM" id="MobiDB-lite"/>
    </source>
</evidence>
<keyword evidence="9" id="KW-0131">Cell cycle</keyword>
<keyword evidence="5" id="KW-0132">Cell division</keyword>
<dbReference type="Gene3D" id="1.20.5.340">
    <property type="match status" value="1"/>
</dbReference>
<dbReference type="InterPro" id="IPR028468">
    <property type="entry name" value="Smc1_ABC"/>
</dbReference>
<dbReference type="InterPro" id="IPR010935">
    <property type="entry name" value="SMC_hinge"/>
</dbReference>
<organism evidence="14 15">
    <name type="scientific">Microbotryum silenes-dioicae</name>
    <dbReference type="NCBI Taxonomy" id="796604"/>
    <lineage>
        <taxon>Eukaryota</taxon>
        <taxon>Fungi</taxon>
        <taxon>Dikarya</taxon>
        <taxon>Basidiomycota</taxon>
        <taxon>Pucciniomycotina</taxon>
        <taxon>Microbotryomycetes</taxon>
        <taxon>Microbotryales</taxon>
        <taxon>Microbotryaceae</taxon>
        <taxon>Microbotryum</taxon>
    </lineage>
</organism>
<accession>A0A2X0NZD7</accession>
<keyword evidence="15" id="KW-1185">Reference proteome</keyword>
<dbReference type="PANTHER" id="PTHR18937">
    <property type="entry name" value="STRUCTURAL MAINTENANCE OF CHROMOSOMES SMC FAMILY MEMBER"/>
    <property type="match status" value="1"/>
</dbReference>
<feature type="coiled-coil region" evidence="11">
    <location>
        <begin position="490"/>
        <end position="580"/>
    </location>
</feature>
<dbReference type="InterPro" id="IPR036277">
    <property type="entry name" value="SMC_hinge_sf"/>
</dbReference>
<keyword evidence="8 10" id="KW-0539">Nucleus</keyword>
<evidence type="ECO:0000256" key="11">
    <source>
        <dbReference type="SAM" id="Coils"/>
    </source>
</evidence>
<dbReference type="STRING" id="796604.A0A2X0NZD7"/>
<name>A0A2X0NZD7_9BASI</name>
<dbReference type="GO" id="GO:0016887">
    <property type="term" value="F:ATP hydrolysis activity"/>
    <property type="evidence" value="ECO:0007669"/>
    <property type="project" value="InterPro"/>
</dbReference>
<gene>
    <name evidence="14" type="primary">BQ5605_C001g00101</name>
    <name evidence="14" type="ORF">BQ5605_C001G00101</name>
</gene>
<feature type="compositionally biased region" description="Acidic residues" evidence="12">
    <location>
        <begin position="104"/>
        <end position="127"/>
    </location>
</feature>
<evidence type="ECO:0000256" key="3">
    <source>
        <dbReference type="ARBA" id="ARBA00005597"/>
    </source>
</evidence>
<dbReference type="EMBL" id="FQNC01000043">
    <property type="protein sequence ID" value="SGY44007.1"/>
    <property type="molecule type" value="Genomic_DNA"/>
</dbReference>
<evidence type="ECO:0000256" key="6">
    <source>
        <dbReference type="ARBA" id="ARBA00022776"/>
    </source>
</evidence>
<dbReference type="Gene3D" id="3.40.50.300">
    <property type="entry name" value="P-loop containing nucleotide triphosphate hydrolases"/>
    <property type="match status" value="2"/>
</dbReference>
<dbReference type="SMART" id="SM00968">
    <property type="entry name" value="SMC_hinge"/>
    <property type="match status" value="1"/>
</dbReference>
<dbReference type="SUPFAM" id="SSF75553">
    <property type="entry name" value="Smc hinge domain"/>
    <property type="match status" value="1"/>
</dbReference>
<dbReference type="Gene3D" id="3.30.70.1620">
    <property type="match status" value="1"/>
</dbReference>
<evidence type="ECO:0000313" key="14">
    <source>
        <dbReference type="EMBL" id="SGY44007.1"/>
    </source>
</evidence>
<feature type="coiled-coil region" evidence="11">
    <location>
        <begin position="390"/>
        <end position="438"/>
    </location>
</feature>
<dbReference type="GO" id="GO:0008278">
    <property type="term" value="C:cohesin complex"/>
    <property type="evidence" value="ECO:0007669"/>
    <property type="project" value="InterPro"/>
</dbReference>
<dbReference type="Proteomes" id="UP000249464">
    <property type="component" value="Unassembled WGS sequence"/>
</dbReference>
<feature type="coiled-coil region" evidence="11">
    <location>
        <begin position="752"/>
        <end position="855"/>
    </location>
</feature>
<dbReference type="Pfam" id="PF02463">
    <property type="entry name" value="SMC_N"/>
    <property type="match status" value="1"/>
</dbReference>
<evidence type="ECO:0000256" key="9">
    <source>
        <dbReference type="ARBA" id="ARBA00023306"/>
    </source>
</evidence>
<comment type="similarity">
    <text evidence="3">Belongs to the SMC family. SMC1 subfamily.</text>
</comment>
<keyword evidence="6" id="KW-0498">Mitosis</keyword>
<proteinExistence type="inferred from homology"/>
<evidence type="ECO:0000256" key="4">
    <source>
        <dbReference type="ARBA" id="ARBA00022454"/>
    </source>
</evidence>
<evidence type="ECO:0000256" key="8">
    <source>
        <dbReference type="ARBA" id="ARBA00023242"/>
    </source>
</evidence>
<evidence type="ECO:0000256" key="7">
    <source>
        <dbReference type="ARBA" id="ARBA00023054"/>
    </source>
</evidence>
<dbReference type="GO" id="GO:0005634">
    <property type="term" value="C:nucleus"/>
    <property type="evidence" value="ECO:0007669"/>
    <property type="project" value="UniProtKB-SubCell"/>
</dbReference>
<feature type="region of interest" description="Disordered" evidence="12">
    <location>
        <begin position="1"/>
        <end position="29"/>
    </location>
</feature>
<dbReference type="SUPFAM" id="SSF52540">
    <property type="entry name" value="P-loop containing nucleoside triphosphate hydrolases"/>
    <property type="match status" value="1"/>
</dbReference>
<comment type="subcellular location">
    <subcellularLocation>
        <location evidence="2">Chromosome</location>
    </subcellularLocation>
    <subcellularLocation>
        <location evidence="1 10">Nucleus</location>
    </subcellularLocation>
</comment>
<evidence type="ECO:0000313" key="15">
    <source>
        <dbReference type="Proteomes" id="UP000249464"/>
    </source>
</evidence>
<evidence type="ECO:0000256" key="1">
    <source>
        <dbReference type="ARBA" id="ARBA00004123"/>
    </source>
</evidence>
<feature type="compositionally biased region" description="Polar residues" evidence="12">
    <location>
        <begin position="7"/>
        <end position="17"/>
    </location>
</feature>
<dbReference type="InterPro" id="IPR024704">
    <property type="entry name" value="SMC"/>
</dbReference>
<keyword evidence="4" id="KW-0158">Chromosome</keyword>
<keyword evidence="7 11" id="KW-0175">Coiled coil</keyword>
<dbReference type="CDD" id="cd03275">
    <property type="entry name" value="ABC_SMC1_euk"/>
    <property type="match status" value="2"/>
</dbReference>
<feature type="coiled-coil region" evidence="11">
    <location>
        <begin position="880"/>
        <end position="1005"/>
    </location>
</feature>
<protein>
    <recommendedName>
        <fullName evidence="10">Structural maintenance of chromosomes protein</fullName>
    </recommendedName>
</protein>
<sequence length="1304" mass="146283">MAPPPSTQASEQTNGHTNGHHQDDRSPPLNRLELYNFKSYKGRVILGPFHSFTAVIGPNGAGKSNLMDAISFVLGVRSSSLRSSALKDLIYRSGGSRKGKERGEVEDENEDGEEEEEEGGAGEDDEGRVDGERKAWVQAVYIDTKGKEWKFKRTIARSGISEYHLNGKKVKYDQYNDTLEGFNILVKAKNFLVFQGDVEQVASQSPKDLALLIDRISGSGDYKEAYEIASKDLERATETSVAQHARRKGVNGEIKQYKEMKKEAERWKSLMQKKVRFFGSRLEGSDRKLTVNTWLLPPLSQDDAVVHHLLWKLFHIAEGIKTNTSEIDEKNALLSTLRAEHAEFEEQQKLAKKEYSKAQKDFSKQEKQVIRAAKELEERRPELVAIDARIDHAQKKLIAAETNAEKVQVDLTAGEAKLASLENDLQLVQSAADRAAEQQAQQARARGIDLSQADIDDYHRLKNQAAVLAVAEREALVGVQRDLKGKNANLVVQRDSVEVAQRKRDKLETEQEGLNVKKAAIDAKVKEAQANLNRANNDLEELRARKRQTMQTETELNEKLLDALNKLQQAGAEKQESERDAKFKETLSALKRTFPGIKGRVIDLCKPTQNKYSLAVTTILGRNIDSIVVDNERTAIQCIEYMRVQRAGQATFIPLETITAKPANDKYRNFARGARLAIDVITFDTSVERAMQFACGNALVCDTINVAKHVVYEMGQEVKAVSLDGTVIHRSGLITGGASSNSNGRHFEDREIEALRRKEAELRGKLSEILKNKPRANVEEELVSQTQIYTSELANLRDDLSSINARLKDTSSELKVIKTTLKDLNGKVNQLERDIDSLTSKAEDLEATIASAEEGIFRAFCRRIGVSSIRDYEEQQLGVAQAANEANLKFKTQIARLNNAIKFEKERFETTRKRLDSLRNMAVQSRTLLGTLQEEKEALENELKTLEEGNEGLRETLSVLEAVLREKSERLDEVRREGNKSYKVVEKTLKEIANCNDEIERLSSERFAIYRKCKLEEIDLPLVKGKLNAVPIDEAIPPAAPMDIEGDEDETQAVVTTNDYGIVPDYDELEDDEREDGSNEMGEALSQAIVDLETEMDKMSPNLKAIEKLGDSEARFRQIDAEFDQAREEARKAKEAFSDLKKKRCKLFNAAYEHISGSIDKVYKDLTKGRAAPMGGVAYLSLEDSEEPYLHGIKYHAMPPMKRFRDMDQLSGGEKTMAALALLFAIHSFHPSPFFVLDEVDAALDNTNVQRVARYVQSIASPDFQFIVISLKPAFFEQAAALVGVYRQGGGSKNLTLDLTQYLD</sequence>
<evidence type="ECO:0000256" key="10">
    <source>
        <dbReference type="PIRNR" id="PIRNR005719"/>
    </source>
</evidence>
<dbReference type="PIRSF" id="PIRSF005719">
    <property type="entry name" value="SMC"/>
    <property type="match status" value="1"/>
</dbReference>
<feature type="coiled-coil region" evidence="11">
    <location>
        <begin position="1116"/>
        <end position="1143"/>
    </location>
</feature>
<dbReference type="GO" id="GO:0007062">
    <property type="term" value="P:sister chromatid cohesion"/>
    <property type="evidence" value="ECO:0007669"/>
    <property type="project" value="InterPro"/>
</dbReference>
<dbReference type="GO" id="GO:0003677">
    <property type="term" value="F:DNA binding"/>
    <property type="evidence" value="ECO:0007669"/>
    <property type="project" value="TreeGrafter"/>
</dbReference>
<evidence type="ECO:0000256" key="5">
    <source>
        <dbReference type="ARBA" id="ARBA00022618"/>
    </source>
</evidence>
<dbReference type="Gene3D" id="1.20.1060.20">
    <property type="match status" value="1"/>
</dbReference>
<evidence type="ECO:0000259" key="13">
    <source>
        <dbReference type="SMART" id="SM00968"/>
    </source>
</evidence>
<feature type="coiled-coil region" evidence="11">
    <location>
        <begin position="327"/>
        <end position="361"/>
    </location>
</feature>
<reference evidence="14 15" key="1">
    <citation type="submission" date="2016-11" db="EMBL/GenBank/DDBJ databases">
        <authorList>
            <person name="Jaros S."/>
            <person name="Januszkiewicz K."/>
            <person name="Wedrychowicz H."/>
        </authorList>
    </citation>
    <scope>NUCLEOTIDE SEQUENCE [LARGE SCALE GENOMIC DNA]</scope>
</reference>
<dbReference type="Pfam" id="PF06470">
    <property type="entry name" value="SMC_hinge"/>
    <property type="match status" value="1"/>
</dbReference>
<feature type="region of interest" description="Disordered" evidence="12">
    <location>
        <begin position="95"/>
        <end position="129"/>
    </location>
</feature>
<feature type="domain" description="SMC hinge" evidence="13">
    <location>
        <begin position="595"/>
        <end position="711"/>
    </location>
</feature>
<dbReference type="GO" id="GO:0005524">
    <property type="term" value="F:ATP binding"/>
    <property type="evidence" value="ECO:0007669"/>
    <property type="project" value="InterPro"/>
</dbReference>
<evidence type="ECO:0000256" key="2">
    <source>
        <dbReference type="ARBA" id="ARBA00004286"/>
    </source>
</evidence>
<dbReference type="InterPro" id="IPR027417">
    <property type="entry name" value="P-loop_NTPase"/>
</dbReference>